<sequence length="81" mass="9339">MATLKDPPPLQPVRCWEDIQESDEKRNATTFDRRWRTTSEGTDEERKEYRQSKAAEVRHAEGLMRAAWERAQTTGSSASAE</sequence>
<feature type="compositionally biased region" description="Pro residues" evidence="1">
    <location>
        <begin position="1"/>
        <end position="11"/>
    </location>
</feature>
<evidence type="ECO:0000313" key="3">
    <source>
        <dbReference type="Proteomes" id="UP000604046"/>
    </source>
</evidence>
<dbReference type="AlphaFoldDB" id="A0A812SQK8"/>
<name>A0A812SQK8_9DINO</name>
<protein>
    <submittedName>
        <fullName evidence="2">Uncharacterized protein</fullName>
    </submittedName>
</protein>
<feature type="region of interest" description="Disordered" evidence="1">
    <location>
        <begin position="1"/>
        <end position="55"/>
    </location>
</feature>
<feature type="compositionally biased region" description="Basic and acidic residues" evidence="1">
    <location>
        <begin position="44"/>
        <end position="55"/>
    </location>
</feature>
<comment type="caution">
    <text evidence="2">The sequence shown here is derived from an EMBL/GenBank/DDBJ whole genome shotgun (WGS) entry which is preliminary data.</text>
</comment>
<feature type="compositionally biased region" description="Basic and acidic residues" evidence="1">
    <location>
        <begin position="22"/>
        <end position="37"/>
    </location>
</feature>
<reference evidence="2" key="1">
    <citation type="submission" date="2021-02" db="EMBL/GenBank/DDBJ databases">
        <authorList>
            <person name="Dougan E. K."/>
            <person name="Rhodes N."/>
            <person name="Thang M."/>
            <person name="Chan C."/>
        </authorList>
    </citation>
    <scope>NUCLEOTIDE SEQUENCE</scope>
</reference>
<accession>A0A812SQK8</accession>
<gene>
    <name evidence="2" type="ORF">SNAT2548_LOCUS27445</name>
</gene>
<proteinExistence type="predicted"/>
<dbReference type="EMBL" id="CAJNDS010002470">
    <property type="protein sequence ID" value="CAE7489433.1"/>
    <property type="molecule type" value="Genomic_DNA"/>
</dbReference>
<dbReference type="Proteomes" id="UP000604046">
    <property type="component" value="Unassembled WGS sequence"/>
</dbReference>
<evidence type="ECO:0000313" key="2">
    <source>
        <dbReference type="EMBL" id="CAE7489433.1"/>
    </source>
</evidence>
<organism evidence="2 3">
    <name type="scientific">Symbiodinium natans</name>
    <dbReference type="NCBI Taxonomy" id="878477"/>
    <lineage>
        <taxon>Eukaryota</taxon>
        <taxon>Sar</taxon>
        <taxon>Alveolata</taxon>
        <taxon>Dinophyceae</taxon>
        <taxon>Suessiales</taxon>
        <taxon>Symbiodiniaceae</taxon>
        <taxon>Symbiodinium</taxon>
    </lineage>
</organism>
<evidence type="ECO:0000256" key="1">
    <source>
        <dbReference type="SAM" id="MobiDB-lite"/>
    </source>
</evidence>
<keyword evidence="3" id="KW-1185">Reference proteome</keyword>